<dbReference type="EMBL" id="JAIZAY010000023">
    <property type="protein sequence ID" value="KAJ8020022.1"/>
    <property type="molecule type" value="Genomic_DNA"/>
</dbReference>
<comment type="caution">
    <text evidence="1">The sequence shown here is derived from an EMBL/GenBank/DDBJ whole genome shotgun (WGS) entry which is preliminary data.</text>
</comment>
<accession>A0A9Q0YGZ0</accession>
<evidence type="ECO:0000313" key="1">
    <source>
        <dbReference type="EMBL" id="KAJ8020022.1"/>
    </source>
</evidence>
<keyword evidence="2" id="KW-1185">Reference proteome</keyword>
<dbReference type="Proteomes" id="UP001152320">
    <property type="component" value="Chromosome 23"/>
</dbReference>
<gene>
    <name evidence="1" type="ORF">HOLleu_41853</name>
</gene>
<organism evidence="1 2">
    <name type="scientific">Holothuria leucospilota</name>
    <name type="common">Black long sea cucumber</name>
    <name type="synonym">Mertensiothuria leucospilota</name>
    <dbReference type="NCBI Taxonomy" id="206669"/>
    <lineage>
        <taxon>Eukaryota</taxon>
        <taxon>Metazoa</taxon>
        <taxon>Echinodermata</taxon>
        <taxon>Eleutherozoa</taxon>
        <taxon>Echinozoa</taxon>
        <taxon>Holothuroidea</taxon>
        <taxon>Aspidochirotacea</taxon>
        <taxon>Aspidochirotida</taxon>
        <taxon>Holothuriidae</taxon>
        <taxon>Holothuria</taxon>
    </lineage>
</organism>
<protein>
    <submittedName>
        <fullName evidence="1">Uncharacterized protein</fullName>
    </submittedName>
</protein>
<sequence>MAWDIKSYPLATTSSTEGLSKLGVAGMDQPSVGKILSPSMIGLLILAFKGSFLQ</sequence>
<name>A0A9Q0YGZ0_HOLLE</name>
<proteinExistence type="predicted"/>
<reference evidence="1" key="1">
    <citation type="submission" date="2021-10" db="EMBL/GenBank/DDBJ databases">
        <title>Tropical sea cucumber genome reveals ecological adaptation and Cuvierian tubules defense mechanism.</title>
        <authorList>
            <person name="Chen T."/>
        </authorList>
    </citation>
    <scope>NUCLEOTIDE SEQUENCE</scope>
    <source>
        <strain evidence="1">Nanhai2018</strain>
        <tissue evidence="1">Muscle</tissue>
    </source>
</reference>
<dbReference type="AlphaFoldDB" id="A0A9Q0YGZ0"/>
<evidence type="ECO:0000313" key="2">
    <source>
        <dbReference type="Proteomes" id="UP001152320"/>
    </source>
</evidence>